<keyword evidence="1" id="KW-1133">Transmembrane helix</keyword>
<dbReference type="OrthoDB" id="1744391at2759"/>
<dbReference type="EMBL" id="CM018047">
    <property type="protein sequence ID" value="KAA8523495.1"/>
    <property type="molecule type" value="Genomic_DNA"/>
</dbReference>
<evidence type="ECO:0000313" key="3">
    <source>
        <dbReference type="EMBL" id="KAA8523495.1"/>
    </source>
</evidence>
<evidence type="ECO:0000313" key="4">
    <source>
        <dbReference type="Proteomes" id="UP000325577"/>
    </source>
</evidence>
<feature type="signal peptide" evidence="2">
    <location>
        <begin position="1"/>
        <end position="20"/>
    </location>
</feature>
<keyword evidence="1" id="KW-0472">Membrane</keyword>
<feature type="chain" id="PRO_5023807793" evidence="2">
    <location>
        <begin position="21"/>
        <end position="229"/>
    </location>
</feature>
<keyword evidence="1" id="KW-0812">Transmembrane</keyword>
<sequence>MARTMLSFMVKLLAYMRSLPFEMWRRQNNVHPSNVIEDKPDGRTHDSEAITVEDRVLPCVKRLQRLETLLEELSKKPAEIPLEKDQMLLQSLDRIKSIEFDLEKTKRVLHATVMKQLEITELLEKLQESKFRQRRRSCKKECLAEDVTGSGTSIEEWQGRQPFFPAHPFYIESVLLVFFLCNSFSVFVPFDLSSLLLLLLLPLSSQMIFLVPALLQRAGTSSRPRKLAL</sequence>
<evidence type="ECO:0000256" key="1">
    <source>
        <dbReference type="SAM" id="Phobius"/>
    </source>
</evidence>
<dbReference type="PANTHER" id="PTHR45657:SF8">
    <property type="entry name" value="PHOSPHATIDYLINOSITOL_PHOSPHATIDYLCHOLINE TRANSFER PROTEIN SFH13"/>
    <property type="match status" value="1"/>
</dbReference>
<feature type="transmembrane region" description="Helical" evidence="1">
    <location>
        <begin position="194"/>
        <end position="215"/>
    </location>
</feature>
<organism evidence="3 4">
    <name type="scientific">Nyssa sinensis</name>
    <dbReference type="NCBI Taxonomy" id="561372"/>
    <lineage>
        <taxon>Eukaryota</taxon>
        <taxon>Viridiplantae</taxon>
        <taxon>Streptophyta</taxon>
        <taxon>Embryophyta</taxon>
        <taxon>Tracheophyta</taxon>
        <taxon>Spermatophyta</taxon>
        <taxon>Magnoliopsida</taxon>
        <taxon>eudicotyledons</taxon>
        <taxon>Gunneridae</taxon>
        <taxon>Pentapetalae</taxon>
        <taxon>asterids</taxon>
        <taxon>Cornales</taxon>
        <taxon>Nyssaceae</taxon>
        <taxon>Nyssa</taxon>
    </lineage>
</organism>
<keyword evidence="2" id="KW-0732">Signal</keyword>
<evidence type="ECO:0000256" key="2">
    <source>
        <dbReference type="SAM" id="SignalP"/>
    </source>
</evidence>
<dbReference type="PANTHER" id="PTHR45657">
    <property type="entry name" value="CRAL-TRIO DOMAIN-CONTAINING PROTEIN YKL091C-RELATED"/>
    <property type="match status" value="1"/>
</dbReference>
<dbReference type="AlphaFoldDB" id="A0A5J4ZXF7"/>
<dbReference type="Proteomes" id="UP000325577">
    <property type="component" value="Linkage Group LG4"/>
</dbReference>
<protein>
    <submittedName>
        <fullName evidence="3">Uncharacterized protein</fullName>
    </submittedName>
</protein>
<accession>A0A5J4ZXF7</accession>
<gene>
    <name evidence="3" type="ORF">F0562_009918</name>
</gene>
<feature type="transmembrane region" description="Helical" evidence="1">
    <location>
        <begin position="169"/>
        <end position="188"/>
    </location>
</feature>
<name>A0A5J4ZXF7_9ASTE</name>
<reference evidence="3 4" key="1">
    <citation type="submission" date="2019-09" db="EMBL/GenBank/DDBJ databases">
        <title>A chromosome-level genome assembly of the Chinese tupelo Nyssa sinensis.</title>
        <authorList>
            <person name="Yang X."/>
            <person name="Kang M."/>
            <person name="Yang Y."/>
            <person name="Xiong H."/>
            <person name="Wang M."/>
            <person name="Zhang Z."/>
            <person name="Wang Z."/>
            <person name="Wu H."/>
            <person name="Ma T."/>
            <person name="Liu J."/>
            <person name="Xi Z."/>
        </authorList>
    </citation>
    <scope>NUCLEOTIDE SEQUENCE [LARGE SCALE GENOMIC DNA]</scope>
    <source>
        <strain evidence="3">J267</strain>
        <tissue evidence="3">Leaf</tissue>
    </source>
</reference>
<proteinExistence type="predicted"/>
<dbReference type="InterPro" id="IPR051026">
    <property type="entry name" value="PI/PC_transfer"/>
</dbReference>
<keyword evidence="4" id="KW-1185">Reference proteome</keyword>